<dbReference type="EMBL" id="FTPU01000032">
    <property type="protein sequence ID" value="SIT97813.1"/>
    <property type="molecule type" value="Genomic_DNA"/>
</dbReference>
<evidence type="ECO:0000313" key="10">
    <source>
        <dbReference type="EMBL" id="SIT97813.1"/>
    </source>
</evidence>
<dbReference type="GO" id="GO:0016872">
    <property type="term" value="F:intramolecular lyase activity"/>
    <property type="evidence" value="ECO:0007669"/>
    <property type="project" value="InterPro"/>
</dbReference>
<dbReference type="NCBIfam" id="TIGR03462">
    <property type="entry name" value="CarR_dom_SF"/>
    <property type="match status" value="1"/>
</dbReference>
<evidence type="ECO:0000256" key="4">
    <source>
        <dbReference type="ARBA" id="ARBA00022746"/>
    </source>
</evidence>
<feature type="transmembrane region" description="Helical" evidence="8">
    <location>
        <begin position="110"/>
        <end position="127"/>
    </location>
</feature>
<sequence>MQITYLLINFFTVIICFIYSFHPKIKFNRYFGAFLKSSILVGTVFVLWDAWFTKKGVWWFNDQFLLGIRILGLPVEELMFFICIPFSCVFTYFCLTKFFKWNINPTLERIYVLISVVFYAVLGIVFHHHIYTAFTFMSLSISLLVLYYALGIRWIAQATVIYIILLPGFLIVNGLLTGTALPAAIVNYNPADFMGIRILTIPVEDAFYGFELILWNLYFFKKFAKKIILKRDDFCKK</sequence>
<keyword evidence="11" id="KW-1185">Reference proteome</keyword>
<dbReference type="STRING" id="1121284.SAMN05660493_02541"/>
<dbReference type="Pfam" id="PF18916">
    <property type="entry name" value="Lycopene_cyc"/>
    <property type="match status" value="2"/>
</dbReference>
<feature type="transmembrane region" description="Helical" evidence="8">
    <location>
        <begin position="206"/>
        <end position="224"/>
    </location>
</feature>
<keyword evidence="7" id="KW-0413">Isomerase</keyword>
<keyword evidence="5 8" id="KW-1133">Transmembrane helix</keyword>
<evidence type="ECO:0000256" key="1">
    <source>
        <dbReference type="ARBA" id="ARBA00004141"/>
    </source>
</evidence>
<feature type="domain" description="Lycopene cyclase" evidence="9">
    <location>
        <begin position="129"/>
        <end position="223"/>
    </location>
</feature>
<evidence type="ECO:0000256" key="8">
    <source>
        <dbReference type="SAM" id="Phobius"/>
    </source>
</evidence>
<gene>
    <name evidence="10" type="ORF">SAMN05660493_02541</name>
</gene>
<evidence type="ECO:0000256" key="6">
    <source>
        <dbReference type="ARBA" id="ARBA00023136"/>
    </source>
</evidence>
<evidence type="ECO:0000313" key="11">
    <source>
        <dbReference type="Proteomes" id="UP000187261"/>
    </source>
</evidence>
<feature type="domain" description="Lycopene cyclase" evidence="9">
    <location>
        <begin position="4"/>
        <end position="95"/>
    </location>
</feature>
<evidence type="ECO:0000259" key="9">
    <source>
        <dbReference type="Pfam" id="PF18916"/>
    </source>
</evidence>
<evidence type="ECO:0000256" key="7">
    <source>
        <dbReference type="ARBA" id="ARBA00023235"/>
    </source>
</evidence>
<dbReference type="RefSeq" id="WP_084173960.1">
    <property type="nucleotide sequence ID" value="NZ_FTPU01000032.1"/>
</dbReference>
<evidence type="ECO:0000256" key="2">
    <source>
        <dbReference type="ARBA" id="ARBA00004829"/>
    </source>
</evidence>
<evidence type="ECO:0000256" key="5">
    <source>
        <dbReference type="ARBA" id="ARBA00022989"/>
    </source>
</evidence>
<comment type="pathway">
    <text evidence="2">Carotenoid biosynthesis.</text>
</comment>
<dbReference type="InterPro" id="IPR017825">
    <property type="entry name" value="Lycopene_cyclase_dom"/>
</dbReference>
<organism evidence="10 11">
    <name type="scientific">Epilithonimonas bovis DSM 19482</name>
    <dbReference type="NCBI Taxonomy" id="1121284"/>
    <lineage>
        <taxon>Bacteria</taxon>
        <taxon>Pseudomonadati</taxon>
        <taxon>Bacteroidota</taxon>
        <taxon>Flavobacteriia</taxon>
        <taxon>Flavobacteriales</taxon>
        <taxon>Weeksellaceae</taxon>
        <taxon>Chryseobacterium group</taxon>
        <taxon>Epilithonimonas</taxon>
    </lineage>
</organism>
<dbReference type="Proteomes" id="UP000187261">
    <property type="component" value="Unassembled WGS sequence"/>
</dbReference>
<evidence type="ECO:0000256" key="3">
    <source>
        <dbReference type="ARBA" id="ARBA00022692"/>
    </source>
</evidence>
<reference evidence="11" key="1">
    <citation type="submission" date="2016-10" db="EMBL/GenBank/DDBJ databases">
        <authorList>
            <person name="Varghese N."/>
            <person name="Submissions S."/>
        </authorList>
    </citation>
    <scope>NUCLEOTIDE SEQUENCE [LARGE SCALE GENOMIC DNA]</scope>
    <source>
        <strain evidence="11">DSM 19482</strain>
    </source>
</reference>
<comment type="subcellular location">
    <subcellularLocation>
        <location evidence="1">Membrane</location>
        <topology evidence="1">Multi-pass membrane protein</topology>
    </subcellularLocation>
</comment>
<protein>
    <submittedName>
        <fullName evidence="10">Lycopene cyclase domain-containing protein</fullName>
    </submittedName>
</protein>
<accession>A0A1U7Q090</accession>
<dbReference type="GO" id="GO:0016117">
    <property type="term" value="P:carotenoid biosynthetic process"/>
    <property type="evidence" value="ECO:0007669"/>
    <property type="project" value="UniProtKB-KW"/>
</dbReference>
<keyword evidence="6 8" id="KW-0472">Membrane</keyword>
<feature type="transmembrane region" description="Helical" evidence="8">
    <location>
        <begin position="34"/>
        <end position="52"/>
    </location>
</feature>
<feature type="transmembrane region" description="Helical" evidence="8">
    <location>
        <begin position="162"/>
        <end position="186"/>
    </location>
</feature>
<keyword evidence="3 8" id="KW-0812">Transmembrane</keyword>
<feature type="transmembrane region" description="Helical" evidence="8">
    <location>
        <begin position="6"/>
        <end position="22"/>
    </location>
</feature>
<dbReference type="AlphaFoldDB" id="A0A1U7Q090"/>
<keyword evidence="4" id="KW-0125">Carotenoid biosynthesis</keyword>
<feature type="transmembrane region" description="Helical" evidence="8">
    <location>
        <begin position="78"/>
        <end position="98"/>
    </location>
</feature>
<dbReference type="GO" id="GO:0045436">
    <property type="term" value="F:lycopene beta cyclase activity"/>
    <property type="evidence" value="ECO:0007669"/>
    <property type="project" value="UniProtKB-ARBA"/>
</dbReference>
<dbReference type="GO" id="GO:0016020">
    <property type="term" value="C:membrane"/>
    <property type="evidence" value="ECO:0007669"/>
    <property type="project" value="UniProtKB-SubCell"/>
</dbReference>
<proteinExistence type="predicted"/>
<feature type="transmembrane region" description="Helical" evidence="8">
    <location>
        <begin position="133"/>
        <end position="150"/>
    </location>
</feature>
<name>A0A1U7Q090_9FLAO</name>